<dbReference type="RefSeq" id="WP_190302090.1">
    <property type="nucleotide sequence ID" value="NZ_JACOIJ010000013.1"/>
</dbReference>
<keyword evidence="1" id="KW-0378">Hydrolase</keyword>
<protein>
    <submittedName>
        <fullName evidence="1">Hydrolase</fullName>
    </submittedName>
</protein>
<dbReference type="EMBL" id="JACOIJ010000013">
    <property type="protein sequence ID" value="MBD1429638.1"/>
    <property type="molecule type" value="Genomic_DNA"/>
</dbReference>
<gene>
    <name evidence="1" type="ORF">H8B04_08655</name>
</gene>
<reference evidence="1 2" key="1">
    <citation type="submission" date="2020-08" db="EMBL/GenBank/DDBJ databases">
        <title>Sphingobacterium sp. DN04309 isolated from aquaculture water.</title>
        <authorList>
            <person name="Zhang M."/>
        </authorList>
    </citation>
    <scope>NUCLEOTIDE SEQUENCE [LARGE SCALE GENOMIC DNA]</scope>
    <source>
        <strain evidence="1 2">DN04309</strain>
    </source>
</reference>
<sequence>MELLDNALRYYFSQDYSTMYRFYNPFTQERSREKASVWMYTSAIEAVNSILKSLHQSSSQDLETIKKYKNLLEKLYDNADYYLGTFELTSFTQTNTWSVYAVDRVNEKGKARVSGIYNVYDDQMWLIRELLDSYHLTKNETYLQKAEYLTSYVLDGWDATRDENGKEYGGIPWGPGYVTKHACSNGPMISPLVWLHEIYKGKKDKVFERYIDTKDRKTRKTRSINKKDYYLAYAVKIYEWQKKYLLNDNGVYTDMMGGCDPNCSIVYEEINGEKFRAHTALNKPIGKNFTYNSGTMLSGAVDLYRATKKKVYLEEAKNLAKASFEHFAKPNLQVQNHYTFPHEGFSNWFNIVLLRGYIDLAPFDNSVTPYIEAFHKNIAYSHVNFNYKGLLPSDLLGGWNKDEAKNQVEGMFMFSFATQWAFCDQFKKNKK</sequence>
<organism evidence="1 2">
    <name type="scientific">Sphingobacterium litopenaei</name>
    <dbReference type="NCBI Taxonomy" id="2763500"/>
    <lineage>
        <taxon>Bacteria</taxon>
        <taxon>Pseudomonadati</taxon>
        <taxon>Bacteroidota</taxon>
        <taxon>Sphingobacteriia</taxon>
        <taxon>Sphingobacteriales</taxon>
        <taxon>Sphingobacteriaceae</taxon>
        <taxon>Sphingobacterium</taxon>
    </lineage>
</organism>
<evidence type="ECO:0000313" key="1">
    <source>
        <dbReference type="EMBL" id="MBD1429638.1"/>
    </source>
</evidence>
<proteinExistence type="predicted"/>
<dbReference type="Pfam" id="PF03663">
    <property type="entry name" value="Glyco_hydro_76"/>
    <property type="match status" value="2"/>
</dbReference>
<name>A0ABR7YE96_9SPHI</name>
<evidence type="ECO:0000313" key="2">
    <source>
        <dbReference type="Proteomes" id="UP000651271"/>
    </source>
</evidence>
<dbReference type="InterPro" id="IPR053169">
    <property type="entry name" value="MUG_Protein"/>
</dbReference>
<comment type="caution">
    <text evidence="1">The sequence shown here is derived from an EMBL/GenBank/DDBJ whole genome shotgun (WGS) entry which is preliminary data.</text>
</comment>
<dbReference type="InterPro" id="IPR005198">
    <property type="entry name" value="Glyco_hydro_76"/>
</dbReference>
<dbReference type="GO" id="GO:0016787">
    <property type="term" value="F:hydrolase activity"/>
    <property type="evidence" value="ECO:0007669"/>
    <property type="project" value="UniProtKB-KW"/>
</dbReference>
<keyword evidence="2" id="KW-1185">Reference proteome</keyword>
<dbReference type="Proteomes" id="UP000651271">
    <property type="component" value="Unassembled WGS sequence"/>
</dbReference>
<accession>A0ABR7YE96</accession>
<dbReference type="SUPFAM" id="SSF48208">
    <property type="entry name" value="Six-hairpin glycosidases"/>
    <property type="match status" value="1"/>
</dbReference>
<dbReference type="Gene3D" id="1.50.10.20">
    <property type="match status" value="1"/>
</dbReference>
<dbReference type="PANTHER" id="PTHR47791:SF4">
    <property type="entry name" value="(PUTATIVE SECRETED PROTEIN)-RELATED"/>
    <property type="match status" value="1"/>
</dbReference>
<dbReference type="PANTHER" id="PTHR47791">
    <property type="entry name" value="MEIOTICALLY UP-REGULATED GENE 191 PROTEIN"/>
    <property type="match status" value="1"/>
</dbReference>
<dbReference type="InterPro" id="IPR008928">
    <property type="entry name" value="6-hairpin_glycosidase_sf"/>
</dbReference>